<protein>
    <submittedName>
        <fullName evidence="2">Putative non-LTR retroelement reverse transcriptase related</fullName>
    </submittedName>
</protein>
<comment type="caution">
    <text evidence="2">The sequence shown here is derived from an EMBL/GenBank/DDBJ whole genome shotgun (WGS) entry which is preliminary data.</text>
</comment>
<evidence type="ECO:0000259" key="1">
    <source>
        <dbReference type="Pfam" id="PF13966"/>
    </source>
</evidence>
<dbReference type="PANTHER" id="PTHR36617">
    <property type="entry name" value="PROTEIN, PUTATIVE-RELATED"/>
    <property type="match status" value="1"/>
</dbReference>
<accession>A0A392NC96</accession>
<keyword evidence="2" id="KW-0808">Transferase</keyword>
<keyword evidence="3" id="KW-1185">Reference proteome</keyword>
<keyword evidence="2" id="KW-0695">RNA-directed DNA polymerase</keyword>
<dbReference type="PANTHER" id="PTHR36617:SF15">
    <property type="entry name" value="REVERSE TRANSCRIPTASE ZINC-BINDING DOMAIN-CONTAINING PROTEIN"/>
    <property type="match status" value="1"/>
</dbReference>
<proteinExistence type="predicted"/>
<dbReference type="InterPro" id="IPR026960">
    <property type="entry name" value="RVT-Znf"/>
</dbReference>
<dbReference type="GO" id="GO:0003964">
    <property type="term" value="F:RNA-directed DNA polymerase activity"/>
    <property type="evidence" value="ECO:0007669"/>
    <property type="project" value="UniProtKB-KW"/>
</dbReference>
<organism evidence="2 3">
    <name type="scientific">Trifolium medium</name>
    <dbReference type="NCBI Taxonomy" id="97028"/>
    <lineage>
        <taxon>Eukaryota</taxon>
        <taxon>Viridiplantae</taxon>
        <taxon>Streptophyta</taxon>
        <taxon>Embryophyta</taxon>
        <taxon>Tracheophyta</taxon>
        <taxon>Spermatophyta</taxon>
        <taxon>Magnoliopsida</taxon>
        <taxon>eudicotyledons</taxon>
        <taxon>Gunneridae</taxon>
        <taxon>Pentapetalae</taxon>
        <taxon>rosids</taxon>
        <taxon>fabids</taxon>
        <taxon>Fabales</taxon>
        <taxon>Fabaceae</taxon>
        <taxon>Papilionoideae</taxon>
        <taxon>50 kb inversion clade</taxon>
        <taxon>NPAAA clade</taxon>
        <taxon>Hologalegina</taxon>
        <taxon>IRL clade</taxon>
        <taxon>Trifolieae</taxon>
        <taxon>Trifolium</taxon>
    </lineage>
</organism>
<gene>
    <name evidence="2" type="ORF">A2U01_0017799</name>
</gene>
<dbReference type="Proteomes" id="UP000265520">
    <property type="component" value="Unassembled WGS sequence"/>
</dbReference>
<dbReference type="AlphaFoldDB" id="A0A392NC96"/>
<dbReference type="EMBL" id="LXQA010033317">
    <property type="protein sequence ID" value="MCH96809.1"/>
    <property type="molecule type" value="Genomic_DNA"/>
</dbReference>
<dbReference type="Pfam" id="PF13966">
    <property type="entry name" value="zf-RVT"/>
    <property type="match status" value="1"/>
</dbReference>
<evidence type="ECO:0000313" key="3">
    <source>
        <dbReference type="Proteomes" id="UP000265520"/>
    </source>
</evidence>
<keyword evidence="2" id="KW-0548">Nucleotidyltransferase</keyword>
<name>A0A392NC96_9FABA</name>
<reference evidence="2 3" key="1">
    <citation type="journal article" date="2018" name="Front. Plant Sci.">
        <title>Red Clover (Trifolium pratense) and Zigzag Clover (T. medium) - A Picture of Genomic Similarities and Differences.</title>
        <authorList>
            <person name="Dluhosova J."/>
            <person name="Istvanek J."/>
            <person name="Nedelnik J."/>
            <person name="Repkova J."/>
        </authorList>
    </citation>
    <scope>NUCLEOTIDE SEQUENCE [LARGE SCALE GENOMIC DNA]</scope>
    <source>
        <strain evidence="3">cv. 10/8</strain>
        <tissue evidence="2">Leaf</tissue>
    </source>
</reference>
<sequence>MGYNLNNNWFAQNVVKILGNGTSTRFWEDIWVGETPLKERFPRLYSISIQRAATVAEIYTVSDSSQWSLLWRRRLFVWEEELRLELLESIATITLSDRDDRWKWVPDKGEVFTVNSTFLLISDFTVLSVLMPCWHASAFSAIWKCPALSKVNAFAWQLLHDQIPTRHNLLHRRIIEENGDISCVLCGEALESSLHLFIYCEVAHKVWVGVFNWLDVPFSLPHNLFSILNLLIQFYGKKTRKGMCMIWNSVVWSLWRCRNSVLFDNGRQDWAVVLEEVKVMTWKWWLSNSKVGHSLLYEWRVQPRLCMLR</sequence>
<evidence type="ECO:0000313" key="2">
    <source>
        <dbReference type="EMBL" id="MCH96809.1"/>
    </source>
</evidence>
<feature type="domain" description="Reverse transcriptase zinc-binding" evidence="1">
    <location>
        <begin position="137"/>
        <end position="207"/>
    </location>
</feature>